<dbReference type="Proteomes" id="UP001337681">
    <property type="component" value="Unassembled WGS sequence"/>
</dbReference>
<dbReference type="InterPro" id="IPR029063">
    <property type="entry name" value="SAM-dependent_MTases_sf"/>
</dbReference>
<dbReference type="Gene3D" id="3.40.50.150">
    <property type="entry name" value="Vaccinia Virus protein VP39"/>
    <property type="match status" value="1"/>
</dbReference>
<dbReference type="InterPro" id="IPR006342">
    <property type="entry name" value="FkbM_mtfrase"/>
</dbReference>
<dbReference type="SUPFAM" id="SSF53335">
    <property type="entry name" value="S-adenosyl-L-methionine-dependent methyltransferases"/>
    <property type="match status" value="1"/>
</dbReference>
<evidence type="ECO:0000313" key="2">
    <source>
        <dbReference type="EMBL" id="MEE1883924.1"/>
    </source>
</evidence>
<protein>
    <submittedName>
        <fullName evidence="2">FkbM family methyltransferase</fullName>
    </submittedName>
</protein>
<comment type="caution">
    <text evidence="2">The sequence shown here is derived from an EMBL/GenBank/DDBJ whole genome shotgun (WGS) entry which is preliminary data.</text>
</comment>
<keyword evidence="2" id="KW-0808">Transferase</keyword>
<proteinExistence type="predicted"/>
<dbReference type="PANTHER" id="PTHR36973">
    <property type="entry name" value="SLL1456 PROTEIN-RELATED"/>
    <property type="match status" value="1"/>
</dbReference>
<dbReference type="GO" id="GO:0008168">
    <property type="term" value="F:methyltransferase activity"/>
    <property type="evidence" value="ECO:0007669"/>
    <property type="project" value="UniProtKB-KW"/>
</dbReference>
<dbReference type="GO" id="GO:0032259">
    <property type="term" value="P:methylation"/>
    <property type="evidence" value="ECO:0007669"/>
    <property type="project" value="UniProtKB-KW"/>
</dbReference>
<gene>
    <name evidence="2" type="ORF">VRU49_00700</name>
</gene>
<keyword evidence="3" id="KW-1185">Reference proteome</keyword>
<dbReference type="PANTHER" id="PTHR36973:SF4">
    <property type="entry name" value="NODULATION PROTEIN"/>
    <property type="match status" value="1"/>
</dbReference>
<name>A0ABU7GY37_9SPHI</name>
<dbReference type="NCBIfam" id="TIGR01444">
    <property type="entry name" value="fkbM_fam"/>
    <property type="match status" value="1"/>
</dbReference>
<reference evidence="2 3" key="1">
    <citation type="submission" date="2024-01" db="EMBL/GenBank/DDBJ databases">
        <title>Pedobacter sp. nov., isolated from oil-contaminated soil.</title>
        <authorList>
            <person name="Le N.T.T."/>
        </authorList>
    </citation>
    <scope>NUCLEOTIDE SEQUENCE [LARGE SCALE GENOMIC DNA]</scope>
    <source>
        <strain evidence="2 3">VNH31</strain>
    </source>
</reference>
<keyword evidence="2" id="KW-0489">Methyltransferase</keyword>
<organism evidence="2 3">
    <name type="scientific">Pedobacter flavus</name>
    <dbReference type="NCBI Taxonomy" id="3113906"/>
    <lineage>
        <taxon>Bacteria</taxon>
        <taxon>Pseudomonadati</taxon>
        <taxon>Bacteroidota</taxon>
        <taxon>Sphingobacteriia</taxon>
        <taxon>Sphingobacteriales</taxon>
        <taxon>Sphingobacteriaceae</taxon>
        <taxon>Pedobacter</taxon>
    </lineage>
</organism>
<accession>A0ABU7GY37</accession>
<dbReference type="InterPro" id="IPR053188">
    <property type="entry name" value="FkbM_Methyltransferase"/>
</dbReference>
<dbReference type="Pfam" id="PF05050">
    <property type="entry name" value="Methyltransf_21"/>
    <property type="match status" value="1"/>
</dbReference>
<dbReference type="RefSeq" id="WP_330144849.1">
    <property type="nucleotide sequence ID" value="NZ_JAZDQU010000001.1"/>
</dbReference>
<evidence type="ECO:0000259" key="1">
    <source>
        <dbReference type="Pfam" id="PF05050"/>
    </source>
</evidence>
<dbReference type="EMBL" id="JAZDQU010000001">
    <property type="protein sequence ID" value="MEE1883924.1"/>
    <property type="molecule type" value="Genomic_DNA"/>
</dbReference>
<sequence>MYKLLRKFIPNEFIYKMKRKMGVPDQTSSFLRLKKLGFSPTTVLDIGAYEGKWALEFSKLFPEANILMIEGQEQKSNQLLEISKKIKNSSVKIALLGSEKKAVEFNIYETASSIFKEDNNPTTITETIELQLLDDIITNSTFEKCDFIKLDTQGAELEILKGGSLALSHAEVVLMEVSMLGIYKNAPLVDEVIQFMKSKNFVLYDICSIMRRPYDDALFQSDFLFVKENHFLRNSTRWQ</sequence>
<feature type="domain" description="Methyltransferase FkbM" evidence="1">
    <location>
        <begin position="45"/>
        <end position="202"/>
    </location>
</feature>
<evidence type="ECO:0000313" key="3">
    <source>
        <dbReference type="Proteomes" id="UP001337681"/>
    </source>
</evidence>